<keyword evidence="8" id="KW-1185">Reference proteome</keyword>
<name>A0ABU8VEE6_9BURK</name>
<evidence type="ECO:0000256" key="4">
    <source>
        <dbReference type="ARBA" id="ARBA00023163"/>
    </source>
</evidence>
<organism evidence="7 8">
    <name type="scientific">Variovorax ureilyticus</name>
    <dbReference type="NCBI Taxonomy" id="1836198"/>
    <lineage>
        <taxon>Bacteria</taxon>
        <taxon>Pseudomonadati</taxon>
        <taxon>Pseudomonadota</taxon>
        <taxon>Betaproteobacteria</taxon>
        <taxon>Burkholderiales</taxon>
        <taxon>Comamonadaceae</taxon>
        <taxon>Variovorax</taxon>
    </lineage>
</organism>
<keyword evidence="4" id="KW-0804">Transcription</keyword>
<dbReference type="RefSeq" id="WP_340357315.1">
    <property type="nucleotide sequence ID" value="NZ_JBBKZU010000005.1"/>
</dbReference>
<feature type="DNA-binding region" description="H-T-H motif" evidence="5">
    <location>
        <begin position="43"/>
        <end position="62"/>
    </location>
</feature>
<dbReference type="Gene3D" id="1.10.357.10">
    <property type="entry name" value="Tetracycline Repressor, domain 2"/>
    <property type="match status" value="1"/>
</dbReference>
<evidence type="ECO:0000256" key="3">
    <source>
        <dbReference type="ARBA" id="ARBA00023125"/>
    </source>
</evidence>
<dbReference type="Proteomes" id="UP001365846">
    <property type="component" value="Unassembled WGS sequence"/>
</dbReference>
<keyword evidence="1" id="KW-0678">Repressor</keyword>
<evidence type="ECO:0000313" key="8">
    <source>
        <dbReference type="Proteomes" id="UP001365846"/>
    </source>
</evidence>
<keyword evidence="3 5" id="KW-0238">DNA-binding</keyword>
<protein>
    <submittedName>
        <fullName evidence="7">TetR/AcrR family transcriptional regulator</fullName>
    </submittedName>
</protein>
<dbReference type="PROSITE" id="PS01081">
    <property type="entry name" value="HTH_TETR_1"/>
    <property type="match status" value="1"/>
</dbReference>
<dbReference type="InterPro" id="IPR023772">
    <property type="entry name" value="DNA-bd_HTH_TetR-type_CS"/>
</dbReference>
<dbReference type="Pfam" id="PF21306">
    <property type="entry name" value="TetR_C_40"/>
    <property type="match status" value="1"/>
</dbReference>
<dbReference type="SUPFAM" id="SSF46689">
    <property type="entry name" value="Homeodomain-like"/>
    <property type="match status" value="1"/>
</dbReference>
<keyword evidence="2" id="KW-0805">Transcription regulation</keyword>
<dbReference type="PROSITE" id="PS50977">
    <property type="entry name" value="HTH_TETR_2"/>
    <property type="match status" value="1"/>
</dbReference>
<dbReference type="InterPro" id="IPR001647">
    <property type="entry name" value="HTH_TetR"/>
</dbReference>
<dbReference type="EMBL" id="JBBKZU010000005">
    <property type="protein sequence ID" value="MEJ8812048.1"/>
    <property type="molecule type" value="Genomic_DNA"/>
</dbReference>
<comment type="caution">
    <text evidence="7">The sequence shown here is derived from an EMBL/GenBank/DDBJ whole genome shotgun (WGS) entry which is preliminary data.</text>
</comment>
<gene>
    <name evidence="7" type="ORF">WKW77_13285</name>
</gene>
<proteinExistence type="predicted"/>
<dbReference type="InterPro" id="IPR009057">
    <property type="entry name" value="Homeodomain-like_sf"/>
</dbReference>
<dbReference type="InterPro" id="IPR050109">
    <property type="entry name" value="HTH-type_TetR-like_transc_reg"/>
</dbReference>
<sequence>MPEALAESVWRARPGLLKRERTRVQLVQAAIRVFGSRGYADATIQEIAAVAGVTTGTVYNHFKTKEDVARGVAMLLADTLCRRITQSQQGVAEGAQRMAIGIQRYIWLAEQSPQWALMLMEVSAAAPELLMQIRDYVLADLRLGVKQKAFRVPSEAAAMDMINGSVQQAMRTVAFGRASGKHGREVSTCLLRGLGMEWAAAKQVAFRPLPAFPPMEETAAPAAKKTSRRT</sequence>
<dbReference type="InterPro" id="IPR049513">
    <property type="entry name" value="TetR_C_40"/>
</dbReference>
<dbReference type="Pfam" id="PF00440">
    <property type="entry name" value="TetR_N"/>
    <property type="match status" value="1"/>
</dbReference>
<evidence type="ECO:0000256" key="5">
    <source>
        <dbReference type="PROSITE-ProRule" id="PRU00335"/>
    </source>
</evidence>
<dbReference type="PANTHER" id="PTHR30055:SF175">
    <property type="entry name" value="HTH-TYPE TRANSCRIPTIONAL REPRESSOR KSTR2"/>
    <property type="match status" value="1"/>
</dbReference>
<evidence type="ECO:0000256" key="1">
    <source>
        <dbReference type="ARBA" id="ARBA00022491"/>
    </source>
</evidence>
<evidence type="ECO:0000259" key="6">
    <source>
        <dbReference type="PROSITE" id="PS50977"/>
    </source>
</evidence>
<evidence type="ECO:0000313" key="7">
    <source>
        <dbReference type="EMBL" id="MEJ8812048.1"/>
    </source>
</evidence>
<dbReference type="PANTHER" id="PTHR30055">
    <property type="entry name" value="HTH-TYPE TRANSCRIPTIONAL REGULATOR RUTR"/>
    <property type="match status" value="1"/>
</dbReference>
<feature type="domain" description="HTH tetR-type" evidence="6">
    <location>
        <begin position="20"/>
        <end position="80"/>
    </location>
</feature>
<evidence type="ECO:0000256" key="2">
    <source>
        <dbReference type="ARBA" id="ARBA00023015"/>
    </source>
</evidence>
<accession>A0ABU8VEE6</accession>
<dbReference type="PRINTS" id="PR00455">
    <property type="entry name" value="HTHTETR"/>
</dbReference>
<reference evidence="7 8" key="1">
    <citation type="submission" date="2024-03" db="EMBL/GenBank/DDBJ databases">
        <title>Novel species of the genus Variovorax.</title>
        <authorList>
            <person name="Liu Q."/>
            <person name="Xin Y.-H."/>
        </authorList>
    </citation>
    <scope>NUCLEOTIDE SEQUENCE [LARGE SCALE GENOMIC DNA]</scope>
    <source>
        <strain evidence="7 8">KACC 18899</strain>
    </source>
</reference>